<organism evidence="1">
    <name type="scientific">Siphoviridae sp. ctQEt22</name>
    <dbReference type="NCBI Taxonomy" id="2827866"/>
    <lineage>
        <taxon>Viruses</taxon>
        <taxon>Duplodnaviria</taxon>
        <taxon>Heunggongvirae</taxon>
        <taxon>Uroviricota</taxon>
        <taxon>Caudoviricetes</taxon>
    </lineage>
</organism>
<sequence>MSVKELSHRLKKATIYVKQNTEYITQTLIAEKMEVSRTNFSAALNGDEKYLTQGMLSRFISSFPFINYDWLLSGKGNMLLSEEEQKAIYFKPIPLKTIYEVVNYDVMEADIQEMYINQRAQEGWELVSAVKIKDTDKTPCIRFYFKKDNKQKQ</sequence>
<evidence type="ECO:0008006" key="2">
    <source>
        <dbReference type="Google" id="ProtNLM"/>
    </source>
</evidence>
<protein>
    <recommendedName>
        <fullName evidence="2">XRE family transcriptional regulator</fullName>
    </recommendedName>
</protein>
<dbReference type="EMBL" id="BK032732">
    <property type="protein sequence ID" value="DAF57338.1"/>
    <property type="molecule type" value="Genomic_DNA"/>
</dbReference>
<reference evidence="1" key="1">
    <citation type="journal article" date="2021" name="Proc. Natl. Acad. Sci. U.S.A.">
        <title>A Catalog of Tens of Thousands of Viruses from Human Metagenomes Reveals Hidden Associations with Chronic Diseases.</title>
        <authorList>
            <person name="Tisza M.J."/>
            <person name="Buck C.B."/>
        </authorList>
    </citation>
    <scope>NUCLEOTIDE SEQUENCE</scope>
    <source>
        <strain evidence="1">CtQEt22</strain>
    </source>
</reference>
<accession>A0A8S5T3I6</accession>
<proteinExistence type="predicted"/>
<evidence type="ECO:0000313" key="1">
    <source>
        <dbReference type="EMBL" id="DAF57338.1"/>
    </source>
</evidence>
<name>A0A8S5T3I6_9CAUD</name>